<dbReference type="EMBL" id="CALNXK010000044">
    <property type="protein sequence ID" value="CAH3127708.1"/>
    <property type="molecule type" value="Genomic_DNA"/>
</dbReference>
<evidence type="ECO:0000256" key="1">
    <source>
        <dbReference type="ARBA" id="ARBA00007711"/>
    </source>
</evidence>
<feature type="region of interest" description="Disordered" evidence="2">
    <location>
        <begin position="1"/>
        <end position="21"/>
    </location>
</feature>
<feature type="transmembrane region" description="Helical" evidence="3">
    <location>
        <begin position="61"/>
        <end position="84"/>
    </location>
</feature>
<reference evidence="4 5" key="1">
    <citation type="submission" date="2022-05" db="EMBL/GenBank/DDBJ databases">
        <authorList>
            <consortium name="Genoscope - CEA"/>
            <person name="William W."/>
        </authorList>
    </citation>
    <scope>NUCLEOTIDE SEQUENCE [LARGE SCALE GENOMIC DNA]</scope>
</reference>
<evidence type="ECO:0008006" key="6">
    <source>
        <dbReference type="Google" id="ProtNLM"/>
    </source>
</evidence>
<evidence type="ECO:0000256" key="2">
    <source>
        <dbReference type="SAM" id="MobiDB-lite"/>
    </source>
</evidence>
<comment type="similarity">
    <text evidence="1">Belongs to the TMEM121 family.</text>
</comment>
<comment type="caution">
    <text evidence="4">The sequence shown here is derived from an EMBL/GenBank/DDBJ whole genome shotgun (WGS) entry which is preliminary data.</text>
</comment>
<protein>
    <recommendedName>
        <fullName evidence="6">Transmembrane protein</fullName>
    </recommendedName>
</protein>
<keyword evidence="3" id="KW-1133">Transmembrane helix</keyword>
<keyword evidence="3" id="KW-0472">Membrane</keyword>
<dbReference type="InterPro" id="IPR032776">
    <property type="entry name" value="CECR6/TMEM121"/>
</dbReference>
<evidence type="ECO:0000313" key="5">
    <source>
        <dbReference type="Proteomes" id="UP001159405"/>
    </source>
</evidence>
<accession>A0ABN8P0K8</accession>
<keyword evidence="3" id="KW-0812">Transmembrane</keyword>
<feature type="transmembrane region" description="Helical" evidence="3">
    <location>
        <begin position="242"/>
        <end position="264"/>
    </location>
</feature>
<dbReference type="Pfam" id="PF14997">
    <property type="entry name" value="CECR6_TMEM121"/>
    <property type="match status" value="1"/>
</dbReference>
<gene>
    <name evidence="4" type="ORF">PLOB_00033143</name>
</gene>
<dbReference type="Proteomes" id="UP001159405">
    <property type="component" value="Unassembled WGS sequence"/>
</dbReference>
<sequence length="315" mass="36501">MATTVNEENEPHETSRDRQSDTESRRNTWLALGRLLLHILCSGYSLSLVWLLAYLKGNSNYWFLSFIPIFFNFSPLLNFLISLWKPTSTVLQFEPSTGVVINLMACFTMLTRVAYYHRQEDEFIGPRFIIISLQASIILVFLDFLQQRDAKLENFLNFKDAMIRMLLDFVDIFNMVEILSRNPCVGVGLYVSENSSTERAIQAFCTLSFFVIMSGLDTKLLEQWRTVRLSDEPPRNDGELMHSGLTVISSLYQNLPFLVIRIVVWAQYRLYSLGFLVKNVTVIILAIAIYYKARWKRTNDIEHGHSNFQGHPTRI</sequence>
<proteinExistence type="inferred from homology"/>
<evidence type="ECO:0000313" key="4">
    <source>
        <dbReference type="EMBL" id="CAH3127708.1"/>
    </source>
</evidence>
<feature type="transmembrane region" description="Helical" evidence="3">
    <location>
        <begin position="35"/>
        <end position="55"/>
    </location>
</feature>
<feature type="transmembrane region" description="Helical" evidence="3">
    <location>
        <begin position="96"/>
        <end position="117"/>
    </location>
</feature>
<organism evidence="4 5">
    <name type="scientific">Porites lobata</name>
    <dbReference type="NCBI Taxonomy" id="104759"/>
    <lineage>
        <taxon>Eukaryota</taxon>
        <taxon>Metazoa</taxon>
        <taxon>Cnidaria</taxon>
        <taxon>Anthozoa</taxon>
        <taxon>Hexacorallia</taxon>
        <taxon>Scleractinia</taxon>
        <taxon>Fungiina</taxon>
        <taxon>Poritidae</taxon>
        <taxon>Porites</taxon>
    </lineage>
</organism>
<evidence type="ECO:0000256" key="3">
    <source>
        <dbReference type="SAM" id="Phobius"/>
    </source>
</evidence>
<feature type="compositionally biased region" description="Basic and acidic residues" evidence="2">
    <location>
        <begin position="9"/>
        <end position="21"/>
    </location>
</feature>
<feature type="transmembrane region" description="Helical" evidence="3">
    <location>
        <begin position="123"/>
        <end position="142"/>
    </location>
</feature>
<keyword evidence="5" id="KW-1185">Reference proteome</keyword>
<feature type="transmembrane region" description="Helical" evidence="3">
    <location>
        <begin position="270"/>
        <end position="291"/>
    </location>
</feature>
<name>A0ABN8P0K8_9CNID</name>